<dbReference type="GO" id="GO:0016020">
    <property type="term" value="C:membrane"/>
    <property type="evidence" value="ECO:0007669"/>
    <property type="project" value="UniProtKB-SubCell"/>
</dbReference>
<gene>
    <name evidence="7" type="ORF">DXT99_11540</name>
</gene>
<feature type="transmembrane region" description="Helical" evidence="5">
    <location>
        <begin position="190"/>
        <end position="212"/>
    </location>
</feature>
<evidence type="ECO:0000313" key="7">
    <source>
        <dbReference type="EMBL" id="RDV15042.1"/>
    </source>
</evidence>
<evidence type="ECO:0000259" key="6">
    <source>
        <dbReference type="Pfam" id="PF00916"/>
    </source>
</evidence>
<accession>A0A3D8LDL2</accession>
<evidence type="ECO:0000256" key="3">
    <source>
        <dbReference type="ARBA" id="ARBA00022989"/>
    </source>
</evidence>
<dbReference type="InterPro" id="IPR001902">
    <property type="entry name" value="SLC26A/SulP_fam"/>
</dbReference>
<keyword evidence="3 5" id="KW-1133">Transmembrane helix</keyword>
<name>A0A3D8LDL2_9BACT</name>
<protein>
    <submittedName>
        <fullName evidence="7">SulP family inorganic anion transporter</fullName>
    </submittedName>
</protein>
<feature type="transmembrane region" description="Helical" evidence="5">
    <location>
        <begin position="58"/>
        <end position="75"/>
    </location>
</feature>
<feature type="transmembrane region" description="Helical" evidence="5">
    <location>
        <begin position="386"/>
        <end position="417"/>
    </location>
</feature>
<feature type="transmembrane region" description="Helical" evidence="5">
    <location>
        <begin position="255"/>
        <end position="276"/>
    </location>
</feature>
<comment type="subcellular location">
    <subcellularLocation>
        <location evidence="1">Membrane</location>
        <topology evidence="1">Multi-pass membrane protein</topology>
    </subcellularLocation>
</comment>
<dbReference type="InterPro" id="IPR011547">
    <property type="entry name" value="SLC26A/SulP_dom"/>
</dbReference>
<sequence length="511" mass="54950">MFSHVKTDIPAGLVVFLIALPLCLGISLASGAPLFSGIIAGIVGGIVVGLASGSKINVSGPAASVALIVFTAIQSLGSFEIVLSATIIAGIFQIILGYIRAGTIAYFFPSSMIKGILASIGLILIINQIPHAFGYRGEGLFGSMEDGFVNGIFTVINNIVDYISLGPTIITLVSLAIIFIWDQPALKRHAFFKFVPSALVAVLVSIGLYLLFNSYFPGLALAENHLVQLPVADGIVDFFSFFTFPDFSQIANVELYTVALSIAFIASLESLLSTEAGDKLDPYKRKTSTNRELKAQGIGNIVSGFIGGLPVTAVIVRTSANVTSGGRTPLSTITHGTIMLICVMAIPRILNMIPLASLSAVLFVVGYRLTSVTLYRNMYRLGKRQFVPFFVTVLAVMFTDLITGILIGGAVSVFVILRDNYKTPFFVDKESHHEGEKVELVLAQDVTFLNKASMMLTLDHVARNSEVVIDATRSVNIDDDVLEIIEEFKNTAAYRNIRLTLIGMDKFGVTA</sequence>
<dbReference type="OrthoDB" id="9769739at2"/>
<reference evidence="8" key="1">
    <citation type="submission" date="2018-08" db="EMBL/GenBank/DDBJ databases">
        <authorList>
            <person name="Liu Z.-W."/>
            <person name="Du Z.-J."/>
        </authorList>
    </citation>
    <scope>NUCLEOTIDE SEQUENCE [LARGE SCALE GENOMIC DNA]</scope>
    <source>
        <strain evidence="8">H4X</strain>
    </source>
</reference>
<dbReference type="Pfam" id="PF00916">
    <property type="entry name" value="Sulfate_transp"/>
    <property type="match status" value="1"/>
</dbReference>
<organism evidence="7 8">
    <name type="scientific">Pontibacter diazotrophicus</name>
    <dbReference type="NCBI Taxonomy" id="1400979"/>
    <lineage>
        <taxon>Bacteria</taxon>
        <taxon>Pseudomonadati</taxon>
        <taxon>Bacteroidota</taxon>
        <taxon>Cytophagia</taxon>
        <taxon>Cytophagales</taxon>
        <taxon>Hymenobacteraceae</taxon>
        <taxon>Pontibacter</taxon>
    </lineage>
</organism>
<comment type="caution">
    <text evidence="7">The sequence shown here is derived from an EMBL/GenBank/DDBJ whole genome shotgun (WGS) entry which is preliminary data.</text>
</comment>
<evidence type="ECO:0000256" key="2">
    <source>
        <dbReference type="ARBA" id="ARBA00022692"/>
    </source>
</evidence>
<feature type="transmembrane region" description="Helical" evidence="5">
    <location>
        <begin position="106"/>
        <end position="126"/>
    </location>
</feature>
<dbReference type="AlphaFoldDB" id="A0A3D8LDL2"/>
<feature type="transmembrane region" description="Helical" evidence="5">
    <location>
        <begin position="336"/>
        <end position="365"/>
    </location>
</feature>
<keyword evidence="4 5" id="KW-0472">Membrane</keyword>
<evidence type="ECO:0000256" key="4">
    <source>
        <dbReference type="ARBA" id="ARBA00023136"/>
    </source>
</evidence>
<feature type="transmembrane region" description="Helical" evidence="5">
    <location>
        <begin position="9"/>
        <end position="28"/>
    </location>
</feature>
<feature type="transmembrane region" description="Helical" evidence="5">
    <location>
        <begin position="162"/>
        <end position="181"/>
    </location>
</feature>
<dbReference type="Proteomes" id="UP000256708">
    <property type="component" value="Unassembled WGS sequence"/>
</dbReference>
<keyword evidence="2 5" id="KW-0812">Transmembrane</keyword>
<evidence type="ECO:0000256" key="1">
    <source>
        <dbReference type="ARBA" id="ARBA00004141"/>
    </source>
</evidence>
<evidence type="ECO:0000256" key="5">
    <source>
        <dbReference type="SAM" id="Phobius"/>
    </source>
</evidence>
<evidence type="ECO:0000313" key="8">
    <source>
        <dbReference type="Proteomes" id="UP000256708"/>
    </source>
</evidence>
<dbReference type="EMBL" id="QRGR01000011">
    <property type="protein sequence ID" value="RDV15042.1"/>
    <property type="molecule type" value="Genomic_DNA"/>
</dbReference>
<proteinExistence type="predicted"/>
<feature type="domain" description="SLC26A/SulP transporter" evidence="6">
    <location>
        <begin position="6"/>
        <end position="392"/>
    </location>
</feature>
<feature type="transmembrane region" description="Helical" evidence="5">
    <location>
        <begin position="34"/>
        <end position="51"/>
    </location>
</feature>
<dbReference type="GO" id="GO:0055085">
    <property type="term" value="P:transmembrane transport"/>
    <property type="evidence" value="ECO:0007669"/>
    <property type="project" value="InterPro"/>
</dbReference>
<feature type="transmembrane region" description="Helical" evidence="5">
    <location>
        <begin position="297"/>
        <end position="316"/>
    </location>
</feature>
<feature type="transmembrane region" description="Helical" evidence="5">
    <location>
        <begin position="81"/>
        <end position="99"/>
    </location>
</feature>
<dbReference type="PANTHER" id="PTHR11814">
    <property type="entry name" value="SULFATE TRANSPORTER"/>
    <property type="match status" value="1"/>
</dbReference>
<keyword evidence="8" id="KW-1185">Reference proteome</keyword>